<feature type="compositionally biased region" description="Polar residues" evidence="1">
    <location>
        <begin position="123"/>
        <end position="134"/>
    </location>
</feature>
<name>A0AAJ7WZ10_PETMA</name>
<feature type="region of interest" description="Disordered" evidence="1">
    <location>
        <begin position="204"/>
        <end position="225"/>
    </location>
</feature>
<dbReference type="GO" id="GO:0005634">
    <property type="term" value="C:nucleus"/>
    <property type="evidence" value="ECO:0007669"/>
    <property type="project" value="TreeGrafter"/>
</dbReference>
<organism evidence="2 3">
    <name type="scientific">Petromyzon marinus</name>
    <name type="common">Sea lamprey</name>
    <dbReference type="NCBI Taxonomy" id="7757"/>
    <lineage>
        <taxon>Eukaryota</taxon>
        <taxon>Metazoa</taxon>
        <taxon>Chordata</taxon>
        <taxon>Craniata</taxon>
        <taxon>Vertebrata</taxon>
        <taxon>Cyclostomata</taxon>
        <taxon>Hyperoartia</taxon>
        <taxon>Petromyzontiformes</taxon>
        <taxon>Petromyzontidae</taxon>
        <taxon>Petromyzon</taxon>
    </lineage>
</organism>
<feature type="region of interest" description="Disordered" evidence="1">
    <location>
        <begin position="17"/>
        <end position="42"/>
    </location>
</feature>
<dbReference type="GeneID" id="116945155"/>
<feature type="region of interest" description="Disordered" evidence="1">
    <location>
        <begin position="66"/>
        <end position="191"/>
    </location>
</feature>
<dbReference type="RefSeq" id="XP_032815240.1">
    <property type="nucleotide sequence ID" value="XM_032959349.1"/>
</dbReference>
<reference evidence="3" key="1">
    <citation type="submission" date="2025-08" db="UniProtKB">
        <authorList>
            <consortium name="RefSeq"/>
        </authorList>
    </citation>
    <scope>IDENTIFICATION</scope>
    <source>
        <tissue evidence="3">Sperm</tissue>
    </source>
</reference>
<feature type="compositionally biased region" description="Basic and acidic residues" evidence="1">
    <location>
        <begin position="74"/>
        <end position="102"/>
    </location>
</feature>
<feature type="compositionally biased region" description="Acidic residues" evidence="1">
    <location>
        <begin position="19"/>
        <end position="28"/>
    </location>
</feature>
<feature type="region of interest" description="Disordered" evidence="1">
    <location>
        <begin position="284"/>
        <end position="305"/>
    </location>
</feature>
<dbReference type="Proteomes" id="UP001318040">
    <property type="component" value="Chromosome 23"/>
</dbReference>
<dbReference type="AlphaFoldDB" id="A0AAJ7WZ10"/>
<accession>A0AAJ7WZ10</accession>
<dbReference type="GO" id="GO:0005829">
    <property type="term" value="C:cytosol"/>
    <property type="evidence" value="ECO:0007669"/>
    <property type="project" value="TreeGrafter"/>
</dbReference>
<evidence type="ECO:0000313" key="2">
    <source>
        <dbReference type="Proteomes" id="UP001318040"/>
    </source>
</evidence>
<keyword evidence="2" id="KW-1185">Reference proteome</keyword>
<protein>
    <submittedName>
        <fullName evidence="3">Uncharacterized protein C1orf232-like isoform X1</fullName>
    </submittedName>
</protein>
<dbReference type="PANTHER" id="PTHR35663:SF1">
    <property type="entry name" value="TESTIS DEVELOPMENT-RELATED PROTEIN"/>
    <property type="match status" value="1"/>
</dbReference>
<evidence type="ECO:0000256" key="1">
    <source>
        <dbReference type="SAM" id="MobiDB-lite"/>
    </source>
</evidence>
<dbReference type="KEGG" id="pmrn:116945155"/>
<sequence length="305" mass="32607">MTQGFWNSYKSKIARVLSENEDSMEENEPPPSEKVNDGKLLEDVSTSVTQLASKVHGVSVRGWKDVTSLFSPKYGDHERLTENEEPEPTRTDEREQERPPVKEEEEEERPSEKPDFWGALLKRQSSVARSSQAPSPFPGWGPQLNAGGAGLCGDHGGTEVEGGQPSEGALAESAGRAGEHRDQPPASGLKALKATLFSHRLGDHERLTDNEGPQATAIADDHSEKAEKGDFWGTFLRKHLSPVRPPASPFADWAGGPPVANDADDAAAAAVETAATDVVLGDQGELQGSFGASGGQSDALEQSFS</sequence>
<dbReference type="PANTHER" id="PTHR35663">
    <property type="entry name" value="TESTIS DEVELOPMENT-RELATED PROTEIN-RELATED"/>
    <property type="match status" value="1"/>
</dbReference>
<gene>
    <name evidence="3" type="primary">LOC116945155</name>
</gene>
<evidence type="ECO:0000313" key="3">
    <source>
        <dbReference type="RefSeq" id="XP_032815240.1"/>
    </source>
</evidence>
<dbReference type="GO" id="GO:0007283">
    <property type="term" value="P:spermatogenesis"/>
    <property type="evidence" value="ECO:0007669"/>
    <property type="project" value="TreeGrafter"/>
</dbReference>
<proteinExistence type="predicted"/>
<feature type="compositionally biased region" description="Polar residues" evidence="1">
    <location>
        <begin position="295"/>
        <end position="305"/>
    </location>
</feature>